<dbReference type="PANTHER" id="PTHR12149">
    <property type="entry name" value="FRUCTOSAMINE 3 KINASE-RELATED PROTEIN"/>
    <property type="match status" value="1"/>
</dbReference>
<evidence type="ECO:0000256" key="1">
    <source>
        <dbReference type="ARBA" id="ARBA00011961"/>
    </source>
</evidence>
<comment type="catalytic activity">
    <reaction evidence="2">
        <text>N(6)-D-ribulosyl-L-lysyl-[protein] + ATP = N(6)-(3-O-phospho-D-ribulosyl)-L-lysyl-[protein] + ADP + H(+)</text>
        <dbReference type="Rhea" id="RHEA:48432"/>
        <dbReference type="Rhea" id="RHEA-COMP:12103"/>
        <dbReference type="Rhea" id="RHEA-COMP:12104"/>
        <dbReference type="ChEBI" id="CHEBI:15378"/>
        <dbReference type="ChEBI" id="CHEBI:30616"/>
        <dbReference type="ChEBI" id="CHEBI:90418"/>
        <dbReference type="ChEBI" id="CHEBI:90420"/>
        <dbReference type="ChEBI" id="CHEBI:456216"/>
        <dbReference type="EC" id="2.7.1.172"/>
    </reaction>
    <physiologicalReaction direction="left-to-right" evidence="2">
        <dbReference type="Rhea" id="RHEA:48433"/>
    </physiologicalReaction>
</comment>
<dbReference type="EMBL" id="SKBQ01000025">
    <property type="protein sequence ID" value="TPX14828.1"/>
    <property type="molecule type" value="Genomic_DNA"/>
</dbReference>
<reference evidence="3 4" key="1">
    <citation type="submission" date="2019-06" db="EMBL/GenBank/DDBJ databases">
        <title>Draft genome sequence of the filamentous fungus Phialemoniopsis curvata isolated from diesel fuel.</title>
        <authorList>
            <person name="Varaljay V.A."/>
            <person name="Lyon W.J."/>
            <person name="Crouch A.L."/>
            <person name="Drake C.E."/>
            <person name="Hollomon J.M."/>
            <person name="Nadeau L.J."/>
            <person name="Nunn H.S."/>
            <person name="Stevenson B.S."/>
            <person name="Bojanowski C.L."/>
            <person name="Crookes-Goodson W.J."/>
        </authorList>
    </citation>
    <scope>NUCLEOTIDE SEQUENCE [LARGE SCALE GENOMIC DNA]</scope>
    <source>
        <strain evidence="3 4">D216</strain>
    </source>
</reference>
<keyword evidence="4" id="KW-1185">Reference proteome</keyword>
<protein>
    <recommendedName>
        <fullName evidence="1">protein-ribulosamine 3-kinase</fullName>
        <ecNumber evidence="1">2.7.1.172</ecNumber>
    </recommendedName>
</protein>
<gene>
    <name evidence="3" type="ORF">E0L32_004937</name>
</gene>
<comment type="caution">
    <text evidence="3">The sequence shown here is derived from an EMBL/GenBank/DDBJ whole genome shotgun (WGS) entry which is preliminary data.</text>
</comment>
<dbReference type="InterPro" id="IPR011009">
    <property type="entry name" value="Kinase-like_dom_sf"/>
</dbReference>
<dbReference type="Gene3D" id="3.90.1200.10">
    <property type="match status" value="1"/>
</dbReference>
<accession>A0A507BDJ3</accession>
<dbReference type="Proteomes" id="UP000319257">
    <property type="component" value="Unassembled WGS sequence"/>
</dbReference>
<dbReference type="RefSeq" id="XP_030996539.1">
    <property type="nucleotide sequence ID" value="XM_031139403.1"/>
</dbReference>
<dbReference type="OrthoDB" id="5772781at2759"/>
<proteinExistence type="predicted"/>
<dbReference type="Pfam" id="PF03881">
    <property type="entry name" value="Fructosamin_kin"/>
    <property type="match status" value="1"/>
</dbReference>
<dbReference type="PANTHER" id="PTHR12149:SF8">
    <property type="entry name" value="PROTEIN-RIBULOSAMINE 3-KINASE"/>
    <property type="match status" value="1"/>
</dbReference>
<dbReference type="SUPFAM" id="SSF56112">
    <property type="entry name" value="Protein kinase-like (PK-like)"/>
    <property type="match status" value="1"/>
</dbReference>
<name>A0A507BDJ3_9PEZI</name>
<evidence type="ECO:0000256" key="2">
    <source>
        <dbReference type="ARBA" id="ARBA00048655"/>
    </source>
</evidence>
<dbReference type="AlphaFoldDB" id="A0A507BDJ3"/>
<evidence type="ECO:0000313" key="3">
    <source>
        <dbReference type="EMBL" id="TPX14828.1"/>
    </source>
</evidence>
<dbReference type="InterPro" id="IPR016477">
    <property type="entry name" value="Fructo-/Ketosamine-3-kinase"/>
</dbReference>
<dbReference type="EC" id="2.7.1.172" evidence="1"/>
<dbReference type="GeneID" id="41972384"/>
<dbReference type="GO" id="GO:0102193">
    <property type="term" value="F:protein-ribulosamine 3-kinase activity"/>
    <property type="evidence" value="ECO:0007669"/>
    <property type="project" value="UniProtKB-EC"/>
</dbReference>
<evidence type="ECO:0000313" key="4">
    <source>
        <dbReference type="Proteomes" id="UP000319257"/>
    </source>
</evidence>
<dbReference type="InParanoid" id="A0A507BDJ3"/>
<organism evidence="3 4">
    <name type="scientific">Thyridium curvatum</name>
    <dbReference type="NCBI Taxonomy" id="1093900"/>
    <lineage>
        <taxon>Eukaryota</taxon>
        <taxon>Fungi</taxon>
        <taxon>Dikarya</taxon>
        <taxon>Ascomycota</taxon>
        <taxon>Pezizomycotina</taxon>
        <taxon>Sordariomycetes</taxon>
        <taxon>Sordariomycetidae</taxon>
        <taxon>Thyridiales</taxon>
        <taxon>Thyridiaceae</taxon>
        <taxon>Thyridium</taxon>
    </lineage>
</organism>
<sequence>MAAETQTADHDLVDGAILGVLPEGEKVLSVERCGTSTWALTARMIVRSPDGSERSYFLKILSSSDAPLRVRGEYLAMREIYQTLPTFAPRPVGYGLCSDEEASFFICDYVPLENKLPDPVRLGQQLAELHKKSQSPTGMFGFYCTTFDGRLPLNTTWESSWTVFFQKLMLGVYQLDVETNGHWKELDEAMQVTIDELIPRLLDVLTSEDRSIKPCLIHGDLWEGNIGTNANTGEISIFDACSYYAHHEKEVGIWRCEHHEMTNPEYRKEYFKNMRRSEPVEEYEDRNRLYAVETRLINSAHFPGEPTRQLALNDLRFLISMYLPESLPVD</sequence>